<proteinExistence type="predicted"/>
<dbReference type="EMBL" id="JACEIK010013646">
    <property type="protein sequence ID" value="MCE3216605.1"/>
    <property type="molecule type" value="Genomic_DNA"/>
</dbReference>
<reference evidence="2 3" key="1">
    <citation type="journal article" date="2021" name="BMC Genomics">
        <title>Datura genome reveals duplications of psychoactive alkaloid biosynthetic genes and high mutation rate following tissue culture.</title>
        <authorList>
            <person name="Rajewski A."/>
            <person name="Carter-House D."/>
            <person name="Stajich J."/>
            <person name="Litt A."/>
        </authorList>
    </citation>
    <scope>NUCLEOTIDE SEQUENCE [LARGE SCALE GENOMIC DNA]</scope>
    <source>
        <strain evidence="2">AR-01</strain>
    </source>
</reference>
<evidence type="ECO:0000256" key="1">
    <source>
        <dbReference type="SAM" id="MobiDB-lite"/>
    </source>
</evidence>
<comment type="caution">
    <text evidence="2">The sequence shown here is derived from an EMBL/GenBank/DDBJ whole genome shotgun (WGS) entry which is preliminary data.</text>
</comment>
<evidence type="ECO:0000313" key="2">
    <source>
        <dbReference type="EMBL" id="MCE3216605.1"/>
    </source>
</evidence>
<name>A0ABS8WX49_DATST</name>
<feature type="region of interest" description="Disordered" evidence="1">
    <location>
        <begin position="90"/>
        <end position="114"/>
    </location>
</feature>
<evidence type="ECO:0000313" key="3">
    <source>
        <dbReference type="Proteomes" id="UP000823775"/>
    </source>
</evidence>
<sequence>MTKAHKAEAAHLVEETRLTKVARRADATNLVVALADMNRQNPLVIMDGMLYGMCSLRESMNKNRVGPGFEEPLDDDIATDDEMACVDSDIEFEDDDEEDPKMEEATLAPTEYKD</sequence>
<gene>
    <name evidence="2" type="ORF">HAX54_007110</name>
</gene>
<feature type="compositionally biased region" description="Acidic residues" evidence="1">
    <location>
        <begin position="90"/>
        <end position="101"/>
    </location>
</feature>
<protein>
    <submittedName>
        <fullName evidence="2">Uncharacterized protein</fullName>
    </submittedName>
</protein>
<accession>A0ABS8WX49</accession>
<organism evidence="2 3">
    <name type="scientific">Datura stramonium</name>
    <name type="common">Jimsonweed</name>
    <name type="synonym">Common thornapple</name>
    <dbReference type="NCBI Taxonomy" id="4076"/>
    <lineage>
        <taxon>Eukaryota</taxon>
        <taxon>Viridiplantae</taxon>
        <taxon>Streptophyta</taxon>
        <taxon>Embryophyta</taxon>
        <taxon>Tracheophyta</taxon>
        <taxon>Spermatophyta</taxon>
        <taxon>Magnoliopsida</taxon>
        <taxon>eudicotyledons</taxon>
        <taxon>Gunneridae</taxon>
        <taxon>Pentapetalae</taxon>
        <taxon>asterids</taxon>
        <taxon>lamiids</taxon>
        <taxon>Solanales</taxon>
        <taxon>Solanaceae</taxon>
        <taxon>Solanoideae</taxon>
        <taxon>Datureae</taxon>
        <taxon>Datura</taxon>
    </lineage>
</organism>
<keyword evidence="3" id="KW-1185">Reference proteome</keyword>
<dbReference type="Proteomes" id="UP000823775">
    <property type="component" value="Unassembled WGS sequence"/>
</dbReference>